<evidence type="ECO:0000313" key="2">
    <source>
        <dbReference type="EMBL" id="TKA94962.1"/>
    </source>
</evidence>
<dbReference type="EMBL" id="SWAU01000251">
    <property type="protein sequence ID" value="TKA94962.1"/>
    <property type="molecule type" value="Genomic_DNA"/>
</dbReference>
<evidence type="ECO:0000313" key="3">
    <source>
        <dbReference type="Proteomes" id="UP000306340"/>
    </source>
</evidence>
<proteinExistence type="predicted"/>
<accession>A0A4U0YR43</accession>
<reference evidence="2 3" key="1">
    <citation type="submission" date="2019-04" db="EMBL/GenBank/DDBJ databases">
        <title>Crypto-aerobic microbial life in anoxic (sulfidic) marine sediments.</title>
        <authorList>
            <person name="Bhattacharya S."/>
            <person name="Roy C."/>
            <person name="Mondal N."/>
            <person name="Sarkar J."/>
            <person name="Mandal S."/>
            <person name="Rameez M.J."/>
            <person name="Ghosh W."/>
        </authorList>
    </citation>
    <scope>NUCLEOTIDE SEQUENCE [LARGE SCALE GENOMIC DNA]</scope>
    <source>
        <strain evidence="2 3">SBBC</strain>
    </source>
</reference>
<dbReference type="InterPro" id="IPR025827">
    <property type="entry name" value="Zn_ribbon_recom_dom"/>
</dbReference>
<gene>
    <name evidence="2" type="ORF">FAZ78_19390</name>
</gene>
<dbReference type="AlphaFoldDB" id="A0A4U0YR43"/>
<sequence>MKQPSPPTGCRSHISISRTRCSIIASASSRAQARGFATCATCGSGMLLSTGKSGKYRYYACGGRMRQGKGTCGGRRVRMAETDDLVLTAIMDDLLTHDRMTEFRQELQARQTARAAAASKNLGKHEARLSDTRERLNNLLQLVETGLMESSDPNLANAWTT</sequence>
<feature type="domain" description="Recombinase zinc beta ribbon" evidence="1">
    <location>
        <begin position="34"/>
        <end position="90"/>
    </location>
</feature>
<evidence type="ECO:0000259" key="1">
    <source>
        <dbReference type="Pfam" id="PF13408"/>
    </source>
</evidence>
<comment type="caution">
    <text evidence="2">The sequence shown here is derived from an EMBL/GenBank/DDBJ whole genome shotgun (WGS) entry which is preliminary data.</text>
</comment>
<dbReference type="Proteomes" id="UP000306340">
    <property type="component" value="Unassembled WGS sequence"/>
</dbReference>
<protein>
    <recommendedName>
        <fullName evidence="1">Recombinase zinc beta ribbon domain-containing protein</fullName>
    </recommendedName>
</protein>
<name>A0A4U0YR43_9RHOB</name>
<organism evidence="2 3">
    <name type="scientific">Cereibacter changlensis</name>
    <dbReference type="NCBI Taxonomy" id="402884"/>
    <lineage>
        <taxon>Bacteria</taxon>
        <taxon>Pseudomonadati</taxon>
        <taxon>Pseudomonadota</taxon>
        <taxon>Alphaproteobacteria</taxon>
        <taxon>Rhodobacterales</taxon>
        <taxon>Paracoccaceae</taxon>
        <taxon>Cereibacter</taxon>
    </lineage>
</organism>
<dbReference type="Pfam" id="PF13408">
    <property type="entry name" value="Zn_ribbon_recom"/>
    <property type="match status" value="1"/>
</dbReference>